<comment type="caution">
    <text evidence="1">The sequence shown here is derived from an EMBL/GenBank/DDBJ whole genome shotgun (WGS) entry which is preliminary data.</text>
</comment>
<reference evidence="1 2" key="1">
    <citation type="journal article" date="2022" name="Genome Biol. Evol.">
        <title>The Spruce Budworm Genome: Reconstructing the Evolutionary History of Antifreeze Proteins.</title>
        <authorList>
            <person name="Beliveau C."/>
            <person name="Gagne P."/>
            <person name="Picq S."/>
            <person name="Vernygora O."/>
            <person name="Keeling C.I."/>
            <person name="Pinkney K."/>
            <person name="Doucet D."/>
            <person name="Wen F."/>
            <person name="Johnston J.S."/>
            <person name="Maaroufi H."/>
            <person name="Boyle B."/>
            <person name="Laroche J."/>
            <person name="Dewar K."/>
            <person name="Juretic N."/>
            <person name="Blackburn G."/>
            <person name="Nisole A."/>
            <person name="Brunet B."/>
            <person name="Brandao M."/>
            <person name="Lumley L."/>
            <person name="Duan J."/>
            <person name="Quan G."/>
            <person name="Lucarotti C.J."/>
            <person name="Roe A.D."/>
            <person name="Sperling F.A.H."/>
            <person name="Levesque R.C."/>
            <person name="Cusson M."/>
        </authorList>
    </citation>
    <scope>NUCLEOTIDE SEQUENCE [LARGE SCALE GENOMIC DNA]</scope>
    <source>
        <strain evidence="1">Glfc:IPQL:Cfum</strain>
    </source>
</reference>
<accession>A0ACC0JT15</accession>
<evidence type="ECO:0000313" key="2">
    <source>
        <dbReference type="Proteomes" id="UP001064048"/>
    </source>
</evidence>
<organism evidence="1 2">
    <name type="scientific">Choristoneura fumiferana</name>
    <name type="common">Spruce budworm moth</name>
    <name type="synonym">Archips fumiferana</name>
    <dbReference type="NCBI Taxonomy" id="7141"/>
    <lineage>
        <taxon>Eukaryota</taxon>
        <taxon>Metazoa</taxon>
        <taxon>Ecdysozoa</taxon>
        <taxon>Arthropoda</taxon>
        <taxon>Hexapoda</taxon>
        <taxon>Insecta</taxon>
        <taxon>Pterygota</taxon>
        <taxon>Neoptera</taxon>
        <taxon>Endopterygota</taxon>
        <taxon>Lepidoptera</taxon>
        <taxon>Glossata</taxon>
        <taxon>Ditrysia</taxon>
        <taxon>Tortricoidea</taxon>
        <taxon>Tortricidae</taxon>
        <taxon>Tortricinae</taxon>
        <taxon>Choristoneura</taxon>
    </lineage>
</organism>
<evidence type="ECO:0000313" key="1">
    <source>
        <dbReference type="EMBL" id="KAI8427248.1"/>
    </source>
</evidence>
<name>A0ACC0JT15_CHOFU</name>
<dbReference type="EMBL" id="CM046126">
    <property type="protein sequence ID" value="KAI8427248.1"/>
    <property type="molecule type" value="Genomic_DNA"/>
</dbReference>
<keyword evidence="2" id="KW-1185">Reference proteome</keyword>
<proteinExistence type="predicted"/>
<sequence>MGLEQGTAHKGLKDLVAARGYIKGAITRLHTKVLDHEMIKSAPVATLHMLKSRATTAFDEYEQINKSILCLDTDDQEKLEEYEDKYFEALSTLNSEISIHMKPISRATSSTLREFISTTRQQLAALANLDTKVIHWDAIILCILSRKLDTFTARAYQLERDCSKDPSVQEFLGYLEKRALALENADQDRYQPHQGVPVQHRQSAPGKMVGHVTGERPQSQCEYSEPKPATVATTTSTLAAASPAALAAGNNNINNDVLLPTAKVKVIGRDGSELHLKALLDSGSQLSFISAKAVQLLGLTPTQTDTNVIGITNSKSNVKYCLPLEIHSLVKSFKTTTTCHVVDQITCNLPQNRFKVSDIILPPNITLADDEFNIPSEIQILMGADVVFQTLLPSEPLLQSPSEAQPTATAGPSACSQRQLSAAPQPSVINTQFGYVVGGSMPQHISQSKVCNKVSLKCTSCDSELSESLTRFWNTESVPQTFNEKSTEEELPIIVHAKAIMQKIWSAGIDWNAVPPDDIKKEWLEFASSLAVMPPIYIKRNIHVSDSDIVELIGFADASSSTAYGCCAYLRVTDCTELPRDLPEVKPVSAFSSNHTSSATSAQTTVFEKLRKYSSIQKMIRLEQLRYFRLVIMESSDAEQSVRWTCSVTVKCEPVTVKEEPQGGECGVSEAAVAGLYAGHEVKDEIVIGPETVQQQDVAFSMQNDLSRTEGPRSRKPERDAKVVSDCIHTCPGDDSCCNRSTKQQYGLRKCSCNLPTPLKCHQQSALNSIEQYPSKLQRAGGASLHSRPGEESRCDMSHKQQFQLRSCSVRLERILMEDLPTCEKPFSCDVCELQFSHTSNLAVHRRTHTGEKPFSCELCKLRCGGSWLVTHVSRRRSARRAPPPPRAPAAPAPPAHLAGVSCRLHVVKWTPEEEQPPAAPGAPGGPGLPPGAPAAPAGPGLSPRVQQQIKDTLQRGLCTMSGDRPKEVTGHMSTDSFEMSSIEKALPQIPELMQVKPVTTGDARGGGGCSAVDVFRRMISFPLYFLQGSWRDEDSVEYLEGVHLIMNPEGASLLPLAIDGRVLHDRHFTWRDGACAVTLVTARVAGALATPRQPYAARGSWLQILIPKELAGRMSADVAALGRLTADSESEGEGGAGGGGRGRRAAAAAAARAGLART</sequence>
<gene>
    <name evidence="1" type="ORF">MSG28_014845</name>
</gene>
<dbReference type="Proteomes" id="UP001064048">
    <property type="component" value="Chromosome 26"/>
</dbReference>
<protein>
    <submittedName>
        <fullName evidence="1">Uncharacterized protein</fullName>
    </submittedName>
</protein>